<name>A0AAD6VWZ2_9ROSI</name>
<feature type="signal peptide" evidence="10">
    <location>
        <begin position="1"/>
        <end position="25"/>
    </location>
</feature>
<dbReference type="InterPro" id="IPR032799">
    <property type="entry name" value="TAXi_C"/>
</dbReference>
<evidence type="ECO:0000256" key="6">
    <source>
        <dbReference type="ARBA" id="ARBA00022801"/>
    </source>
</evidence>
<comment type="caution">
    <text evidence="12">The sequence shown here is derived from an EMBL/GenBank/DDBJ whole genome shotgun (WGS) entry which is preliminary data.</text>
</comment>
<keyword evidence="3 10" id="KW-0732">Signal</keyword>
<gene>
    <name evidence="12" type="ORF">NC653_019282</name>
</gene>
<dbReference type="EMBL" id="JAQIZT010000007">
    <property type="protein sequence ID" value="KAJ6991005.1"/>
    <property type="molecule type" value="Genomic_DNA"/>
</dbReference>
<dbReference type="Gene3D" id="2.40.70.10">
    <property type="entry name" value="Acid Proteases"/>
    <property type="match status" value="4"/>
</dbReference>
<proteinExistence type="inferred from homology"/>
<reference evidence="12" key="1">
    <citation type="journal article" date="2023" name="Mol. Ecol. Resour.">
        <title>Chromosome-level genome assembly of a triploid poplar Populus alba 'Berolinensis'.</title>
        <authorList>
            <person name="Chen S."/>
            <person name="Yu Y."/>
            <person name="Wang X."/>
            <person name="Wang S."/>
            <person name="Zhang T."/>
            <person name="Zhou Y."/>
            <person name="He R."/>
            <person name="Meng N."/>
            <person name="Wang Y."/>
            <person name="Liu W."/>
            <person name="Liu Z."/>
            <person name="Liu J."/>
            <person name="Guo Q."/>
            <person name="Huang H."/>
            <person name="Sederoff R.R."/>
            <person name="Wang G."/>
            <person name="Qu G."/>
            <person name="Chen S."/>
        </authorList>
    </citation>
    <scope>NUCLEOTIDE SEQUENCE</scope>
    <source>
        <strain evidence="12">SC-2020</strain>
    </source>
</reference>
<evidence type="ECO:0000256" key="9">
    <source>
        <dbReference type="PIRSR" id="PIRSR601461-1"/>
    </source>
</evidence>
<evidence type="ECO:0000256" key="3">
    <source>
        <dbReference type="ARBA" id="ARBA00022729"/>
    </source>
</evidence>
<dbReference type="FunFam" id="2.40.70.10:FF:000015">
    <property type="entry name" value="Aspartyl protease family protein"/>
    <property type="match status" value="2"/>
</dbReference>
<feature type="active site" evidence="9">
    <location>
        <position position="461"/>
    </location>
</feature>
<keyword evidence="13" id="KW-1185">Reference proteome</keyword>
<dbReference type="AlphaFoldDB" id="A0AAD6VWZ2"/>
<evidence type="ECO:0000256" key="7">
    <source>
        <dbReference type="ARBA" id="ARBA00068871"/>
    </source>
</evidence>
<dbReference type="InterPro" id="IPR021109">
    <property type="entry name" value="Peptidase_aspartic_dom_sf"/>
</dbReference>
<evidence type="ECO:0000259" key="11">
    <source>
        <dbReference type="PROSITE" id="PS51767"/>
    </source>
</evidence>
<organism evidence="12 13">
    <name type="scientific">Populus alba x Populus x berolinensis</name>
    <dbReference type="NCBI Taxonomy" id="444605"/>
    <lineage>
        <taxon>Eukaryota</taxon>
        <taxon>Viridiplantae</taxon>
        <taxon>Streptophyta</taxon>
        <taxon>Embryophyta</taxon>
        <taxon>Tracheophyta</taxon>
        <taxon>Spermatophyta</taxon>
        <taxon>Magnoliopsida</taxon>
        <taxon>eudicotyledons</taxon>
        <taxon>Gunneridae</taxon>
        <taxon>Pentapetalae</taxon>
        <taxon>rosids</taxon>
        <taxon>fabids</taxon>
        <taxon>Malpighiales</taxon>
        <taxon>Salicaceae</taxon>
        <taxon>Saliceae</taxon>
        <taxon>Populus</taxon>
    </lineage>
</organism>
<feature type="chain" id="PRO_5041956183" description="Aspartic proteinase Asp1" evidence="10">
    <location>
        <begin position="26"/>
        <end position="802"/>
    </location>
</feature>
<feature type="active site" evidence="9">
    <location>
        <position position="656"/>
    </location>
</feature>
<evidence type="ECO:0000256" key="8">
    <source>
        <dbReference type="ARBA" id="ARBA00077656"/>
    </source>
</evidence>
<keyword evidence="6" id="KW-0378">Hydrolase</keyword>
<protein>
    <recommendedName>
        <fullName evidence="7">Aspartic proteinase Asp1</fullName>
    </recommendedName>
    <alternativeName>
        <fullName evidence="8">Nucellin-like protein</fullName>
    </alternativeName>
</protein>
<evidence type="ECO:0000256" key="4">
    <source>
        <dbReference type="ARBA" id="ARBA00022737"/>
    </source>
</evidence>
<evidence type="ECO:0000313" key="13">
    <source>
        <dbReference type="Proteomes" id="UP001164929"/>
    </source>
</evidence>
<dbReference type="InterPro" id="IPR001461">
    <property type="entry name" value="Aspartic_peptidase_A1"/>
</dbReference>
<dbReference type="PANTHER" id="PTHR13683:SF800">
    <property type="entry name" value="EUKARYOTIC ASPARTYL PROTEASE FAMILY PROTEIN"/>
    <property type="match status" value="1"/>
</dbReference>
<evidence type="ECO:0000256" key="2">
    <source>
        <dbReference type="ARBA" id="ARBA00022670"/>
    </source>
</evidence>
<evidence type="ECO:0000256" key="5">
    <source>
        <dbReference type="ARBA" id="ARBA00022750"/>
    </source>
</evidence>
<dbReference type="PROSITE" id="PS00141">
    <property type="entry name" value="ASP_PROTEASE"/>
    <property type="match status" value="2"/>
</dbReference>
<dbReference type="PANTHER" id="PTHR13683">
    <property type="entry name" value="ASPARTYL PROTEASES"/>
    <property type="match status" value="1"/>
</dbReference>
<feature type="domain" description="Peptidase A1" evidence="11">
    <location>
        <begin position="443"/>
        <end position="787"/>
    </location>
</feature>
<dbReference type="Proteomes" id="UP001164929">
    <property type="component" value="Chromosome 7"/>
</dbReference>
<dbReference type="InterPro" id="IPR001969">
    <property type="entry name" value="Aspartic_peptidase_AS"/>
</dbReference>
<dbReference type="GO" id="GO:0006508">
    <property type="term" value="P:proteolysis"/>
    <property type="evidence" value="ECO:0007669"/>
    <property type="project" value="UniProtKB-KW"/>
</dbReference>
<evidence type="ECO:0000256" key="1">
    <source>
        <dbReference type="ARBA" id="ARBA00007447"/>
    </source>
</evidence>
<keyword evidence="4" id="KW-0677">Repeat</keyword>
<dbReference type="Pfam" id="PF14543">
    <property type="entry name" value="TAXi_N"/>
    <property type="match status" value="2"/>
</dbReference>
<dbReference type="FunFam" id="2.40.70.10:FF:000027">
    <property type="entry name" value="Aspartic proteinase Asp1 isoform A"/>
    <property type="match status" value="1"/>
</dbReference>
<dbReference type="GO" id="GO:0004190">
    <property type="term" value="F:aspartic-type endopeptidase activity"/>
    <property type="evidence" value="ECO:0007669"/>
    <property type="project" value="UniProtKB-KW"/>
</dbReference>
<keyword evidence="2" id="KW-0645">Protease</keyword>
<dbReference type="SUPFAM" id="SSF50630">
    <property type="entry name" value="Acid proteases"/>
    <property type="match status" value="2"/>
</dbReference>
<sequence length="802" mass="87666">MGKEKVGFWVVGVLVLVLILGSSAASDDRQQRWRKAMMSGETTGSSMLMNRVPSSIVLPLHGNVYPTGFYNVTLNIGQPSKPYFLDVDTGSDLTWLQCGVPRARCTEAPHPYYIPSNNLVDSKDPICQSLHTSGHQRRENQGQCHYKVEYADGGSSNGVLVRDAFNLNFTSEKRQSPLLAFGCGYHQVSGGTYHPIDGVLGLGRGKPSILSQLSGLGLVRNVIGHCLSGRGGGFLFFGDDLYDSSRVAWTPISPNAKHYSPGVAELTFDGKTTGFKNLDVAFDSGASYTYLNSQAYQGLISLMKRELPAKHLTEALDDQTLPICWKGRKPFKSVRDVKKYFKTFALSFKNDGKSKTQLEFPPEAYLIVSSKGNACLGILNGTEVGLNDLNVIGGSSAASDDRQQRWRKAMMSGETTGSSMLMNRVPSSIVLPLHGNVYPTGFYNVTLNIGQPSKPYFLDVDTGSDLTWLQCDAPCVHCTEAPHPYYIPRNNLVDSKDPICQSLHTSGDQISENPGQCDYEVEYADSGSSYGVLVRDAFNLNFTSEKRQSPLLALGCGYDQVSGGTYHPIDGVLGLGRGKPSIVSQLSGLGLVRNVIGHCLSGRGGGFLFFGDDLYDSSRVAWTPMSPNAKHYSPGFAELTFDGKTTGFKNMIVAFDSGASYTYLNSQAYQGLISQMKREIPAKHLTEALDDKTLPICWKGRKPFKSLRDVKKYFKTFALSFKNDGKSKTQLEFPPEAYLIVSSKGNACLGILNGTEVGLNDLNVIGDISMQDRVVIYDNEKQLIGWAPGNCDRLPKSRSNII</sequence>
<evidence type="ECO:0000313" key="12">
    <source>
        <dbReference type="EMBL" id="KAJ6991005.1"/>
    </source>
</evidence>
<dbReference type="Pfam" id="PF14541">
    <property type="entry name" value="TAXi_C"/>
    <property type="match status" value="2"/>
</dbReference>
<dbReference type="InterPro" id="IPR033121">
    <property type="entry name" value="PEPTIDASE_A1"/>
</dbReference>
<evidence type="ECO:0000256" key="10">
    <source>
        <dbReference type="SAM" id="SignalP"/>
    </source>
</evidence>
<accession>A0AAD6VWZ2</accession>
<dbReference type="PROSITE" id="PS51767">
    <property type="entry name" value="PEPTIDASE_A1"/>
    <property type="match status" value="2"/>
</dbReference>
<keyword evidence="5" id="KW-0064">Aspartyl protease</keyword>
<feature type="domain" description="Peptidase A1" evidence="11">
    <location>
        <begin position="70"/>
        <end position="414"/>
    </location>
</feature>
<comment type="similarity">
    <text evidence="1">Belongs to the peptidase A1 family.</text>
</comment>
<dbReference type="InterPro" id="IPR032861">
    <property type="entry name" value="TAXi_N"/>
</dbReference>